<dbReference type="AlphaFoldDB" id="A0A9Q0G484"/>
<dbReference type="GO" id="GO:0005975">
    <property type="term" value="P:carbohydrate metabolic process"/>
    <property type="evidence" value="ECO:0007669"/>
    <property type="project" value="InterPro"/>
</dbReference>
<evidence type="ECO:0000256" key="3">
    <source>
        <dbReference type="ARBA" id="ARBA00012780"/>
    </source>
</evidence>
<dbReference type="Pfam" id="PF00332">
    <property type="entry name" value="Glyco_hydro_17"/>
    <property type="match status" value="2"/>
</dbReference>
<evidence type="ECO:0000256" key="8">
    <source>
        <dbReference type="RuleBase" id="RU004335"/>
    </source>
</evidence>
<feature type="non-terminal residue" evidence="9">
    <location>
        <position position="1"/>
    </location>
</feature>
<sequence>SAQGTTGVNYGKIADNLPTPDKVIALLKSKNIARIRIFEPYPDVLQALQGSGLQVIVGSLNNDLPQIGSDPAFAAKWVQTNVAPFASTVSFRCISLGNELIPSELAQTILPAMQGLQRAIIAANLSIPVTTTVHQAVLSASYPPSAGTLSPGAANFLVPIAQFLKANNYPLLFNAYTYFPYRDNQKDIRIDYALNNATEVVVRDGNLGYTNLLDASVDAFYYALEKGGVSNLENTMHRTIFFAVTALLVLTHNTLAGSAQGTVGVNYGKIADNLPPPDKVIALLKSKNISRIRIFEPYPDVLQALQGSGLQVIVGSLNSDLPQIGSDPAFAAKWVQTNVVPFASNVSFRCISLGNELIPSELAQTILPAMQGLQRALVAANLSIAVTTTVIVSETGWPSAGGDAPATIINAQTYNQNMINRMKNNVGTPKSPGKGLEIYIFALFNENLKASGTEQHFGLFYPTMEPVYPIQF</sequence>
<comment type="similarity">
    <text evidence="2 8">Belongs to the glycosyl hydrolase 17 family.</text>
</comment>
<keyword evidence="4" id="KW-0378">Hydrolase</keyword>
<evidence type="ECO:0000256" key="6">
    <source>
        <dbReference type="ARBA" id="ARBA00033335"/>
    </source>
</evidence>
<comment type="catalytic activity">
    <reaction evidence="1">
        <text>Hydrolysis of (1-&gt;3)-beta-D-glucosidic linkages in (1-&gt;3)-beta-D-glucans.</text>
        <dbReference type="EC" id="3.2.1.39"/>
    </reaction>
</comment>
<dbReference type="Gene3D" id="3.20.20.80">
    <property type="entry name" value="Glycosidases"/>
    <property type="match status" value="3"/>
</dbReference>
<evidence type="ECO:0000256" key="7">
    <source>
        <dbReference type="ARBA" id="ARBA00033417"/>
    </source>
</evidence>
<dbReference type="PANTHER" id="PTHR32227">
    <property type="entry name" value="GLUCAN ENDO-1,3-BETA-GLUCOSIDASE BG1-RELATED-RELATED"/>
    <property type="match status" value="1"/>
</dbReference>
<evidence type="ECO:0000256" key="4">
    <source>
        <dbReference type="ARBA" id="ARBA00022801"/>
    </source>
</evidence>
<protein>
    <recommendedName>
        <fullName evidence="3">glucan endo-1,3-beta-D-glucosidase</fullName>
        <ecNumber evidence="3">3.2.1.39</ecNumber>
    </recommendedName>
    <alternativeName>
        <fullName evidence="6">(1-&gt;3)-beta-glucan endohydrolase</fullName>
    </alternativeName>
    <alternativeName>
        <fullName evidence="7">Beta-1,3-endoglucanase</fullName>
    </alternativeName>
</protein>
<accession>A0A9Q0G484</accession>
<evidence type="ECO:0000313" key="10">
    <source>
        <dbReference type="Proteomes" id="UP001141552"/>
    </source>
</evidence>
<dbReference type="InterPro" id="IPR000490">
    <property type="entry name" value="Glyco_hydro_17"/>
</dbReference>
<dbReference type="GO" id="GO:0042973">
    <property type="term" value="F:glucan endo-1,3-beta-D-glucosidase activity"/>
    <property type="evidence" value="ECO:0007669"/>
    <property type="project" value="UniProtKB-EC"/>
</dbReference>
<keyword evidence="10" id="KW-1185">Reference proteome</keyword>
<reference evidence="9" key="2">
    <citation type="journal article" date="2023" name="Plants (Basel)">
        <title>Annotation of the Turnera subulata (Passifloraceae) Draft Genome Reveals the S-Locus Evolved after the Divergence of Turneroideae from Passifloroideae in a Stepwise Manner.</title>
        <authorList>
            <person name="Henning P.M."/>
            <person name="Roalson E.H."/>
            <person name="Mir W."/>
            <person name="McCubbin A.G."/>
            <person name="Shore J.S."/>
        </authorList>
    </citation>
    <scope>NUCLEOTIDE SEQUENCE</scope>
    <source>
        <strain evidence="9">F60SS</strain>
    </source>
</reference>
<reference evidence="9" key="1">
    <citation type="submission" date="2022-02" db="EMBL/GenBank/DDBJ databases">
        <authorList>
            <person name="Henning P.M."/>
            <person name="McCubbin A.G."/>
            <person name="Shore J.S."/>
        </authorList>
    </citation>
    <scope>NUCLEOTIDE SEQUENCE</scope>
    <source>
        <strain evidence="9">F60SS</strain>
        <tissue evidence="9">Leaves</tissue>
    </source>
</reference>
<name>A0A9Q0G484_9ROSI</name>
<dbReference type="OrthoDB" id="941679at2759"/>
<dbReference type="EC" id="3.2.1.39" evidence="3"/>
<evidence type="ECO:0000256" key="2">
    <source>
        <dbReference type="ARBA" id="ARBA00008773"/>
    </source>
</evidence>
<dbReference type="InterPro" id="IPR044965">
    <property type="entry name" value="Glyco_hydro_17_plant"/>
</dbReference>
<dbReference type="Proteomes" id="UP001141552">
    <property type="component" value="Unassembled WGS sequence"/>
</dbReference>
<comment type="caution">
    <text evidence="9">The sequence shown here is derived from an EMBL/GenBank/DDBJ whole genome shotgun (WGS) entry which is preliminary data.</text>
</comment>
<evidence type="ECO:0000256" key="5">
    <source>
        <dbReference type="ARBA" id="ARBA00023295"/>
    </source>
</evidence>
<keyword evidence="5" id="KW-0326">Glycosidase</keyword>
<dbReference type="SUPFAM" id="SSF51445">
    <property type="entry name" value="(Trans)glycosidases"/>
    <property type="match status" value="2"/>
</dbReference>
<feature type="non-terminal residue" evidence="9">
    <location>
        <position position="472"/>
    </location>
</feature>
<dbReference type="EMBL" id="JAKUCV010002279">
    <property type="protein sequence ID" value="KAJ4843274.1"/>
    <property type="molecule type" value="Genomic_DNA"/>
</dbReference>
<proteinExistence type="inferred from homology"/>
<evidence type="ECO:0000256" key="1">
    <source>
        <dbReference type="ARBA" id="ARBA00000382"/>
    </source>
</evidence>
<evidence type="ECO:0000313" key="9">
    <source>
        <dbReference type="EMBL" id="KAJ4843274.1"/>
    </source>
</evidence>
<gene>
    <name evidence="9" type="ORF">Tsubulata_009887</name>
</gene>
<dbReference type="InterPro" id="IPR017853">
    <property type="entry name" value="GH"/>
</dbReference>
<organism evidence="9 10">
    <name type="scientific">Turnera subulata</name>
    <dbReference type="NCBI Taxonomy" id="218843"/>
    <lineage>
        <taxon>Eukaryota</taxon>
        <taxon>Viridiplantae</taxon>
        <taxon>Streptophyta</taxon>
        <taxon>Embryophyta</taxon>
        <taxon>Tracheophyta</taxon>
        <taxon>Spermatophyta</taxon>
        <taxon>Magnoliopsida</taxon>
        <taxon>eudicotyledons</taxon>
        <taxon>Gunneridae</taxon>
        <taxon>Pentapetalae</taxon>
        <taxon>rosids</taxon>
        <taxon>fabids</taxon>
        <taxon>Malpighiales</taxon>
        <taxon>Passifloraceae</taxon>
        <taxon>Turnera</taxon>
    </lineage>
</organism>